<keyword evidence="2" id="KW-1185">Reference proteome</keyword>
<sequence>MEGTDFDLEDPDFYPGRDEHHPLAAASLVSRTWSTICRSHIFRIISISTRTMDDRLWFLHFEAPHLSEFIHVVRLQ</sequence>
<organism evidence="1 2">
    <name type="scientific">Pleurotus eryngii</name>
    <name type="common">Boletus of the steppes</name>
    <dbReference type="NCBI Taxonomy" id="5323"/>
    <lineage>
        <taxon>Eukaryota</taxon>
        <taxon>Fungi</taxon>
        <taxon>Dikarya</taxon>
        <taxon>Basidiomycota</taxon>
        <taxon>Agaricomycotina</taxon>
        <taxon>Agaricomycetes</taxon>
        <taxon>Agaricomycetidae</taxon>
        <taxon>Agaricales</taxon>
        <taxon>Pleurotineae</taxon>
        <taxon>Pleurotaceae</taxon>
        <taxon>Pleurotus</taxon>
    </lineage>
</organism>
<evidence type="ECO:0000313" key="1">
    <source>
        <dbReference type="EMBL" id="KAF9489058.1"/>
    </source>
</evidence>
<dbReference type="EMBL" id="MU154685">
    <property type="protein sequence ID" value="KAF9489058.1"/>
    <property type="molecule type" value="Genomic_DNA"/>
</dbReference>
<dbReference type="AlphaFoldDB" id="A0A9P5ZL55"/>
<gene>
    <name evidence="1" type="ORF">BDN71DRAFT_1456601</name>
</gene>
<name>A0A9P5ZL55_PLEER</name>
<comment type="caution">
    <text evidence="1">The sequence shown here is derived from an EMBL/GenBank/DDBJ whole genome shotgun (WGS) entry which is preliminary data.</text>
</comment>
<dbReference type="Proteomes" id="UP000807025">
    <property type="component" value="Unassembled WGS sequence"/>
</dbReference>
<proteinExistence type="predicted"/>
<reference evidence="1" key="1">
    <citation type="submission" date="2020-11" db="EMBL/GenBank/DDBJ databases">
        <authorList>
            <consortium name="DOE Joint Genome Institute"/>
            <person name="Ahrendt S."/>
            <person name="Riley R."/>
            <person name="Andreopoulos W."/>
            <person name="Labutti K."/>
            <person name="Pangilinan J."/>
            <person name="Ruiz-Duenas F.J."/>
            <person name="Barrasa J.M."/>
            <person name="Sanchez-Garcia M."/>
            <person name="Camarero S."/>
            <person name="Miyauchi S."/>
            <person name="Serrano A."/>
            <person name="Linde D."/>
            <person name="Babiker R."/>
            <person name="Drula E."/>
            <person name="Ayuso-Fernandez I."/>
            <person name="Pacheco R."/>
            <person name="Padilla G."/>
            <person name="Ferreira P."/>
            <person name="Barriuso J."/>
            <person name="Kellner H."/>
            <person name="Castanera R."/>
            <person name="Alfaro M."/>
            <person name="Ramirez L."/>
            <person name="Pisabarro A.G."/>
            <person name="Kuo A."/>
            <person name="Tritt A."/>
            <person name="Lipzen A."/>
            <person name="He G."/>
            <person name="Yan M."/>
            <person name="Ng V."/>
            <person name="Cullen D."/>
            <person name="Martin F."/>
            <person name="Rosso M.-N."/>
            <person name="Henrissat B."/>
            <person name="Hibbett D."/>
            <person name="Martinez A.T."/>
            <person name="Grigoriev I.V."/>
        </authorList>
    </citation>
    <scope>NUCLEOTIDE SEQUENCE</scope>
    <source>
        <strain evidence="1">ATCC 90797</strain>
    </source>
</reference>
<evidence type="ECO:0000313" key="2">
    <source>
        <dbReference type="Proteomes" id="UP000807025"/>
    </source>
</evidence>
<accession>A0A9P5ZL55</accession>
<protein>
    <submittedName>
        <fullName evidence="1">Uncharacterized protein</fullName>
    </submittedName>
</protein>